<dbReference type="InterPro" id="IPR011251">
    <property type="entry name" value="Luciferase-like_dom"/>
</dbReference>
<comment type="caution">
    <text evidence="8">The sequence shown here is derived from an EMBL/GenBank/DDBJ whole genome shotgun (WGS) entry which is preliminary data.</text>
</comment>
<dbReference type="GO" id="GO:0004497">
    <property type="term" value="F:monooxygenase activity"/>
    <property type="evidence" value="ECO:0007669"/>
    <property type="project" value="UniProtKB-KW"/>
</dbReference>
<dbReference type="InterPro" id="IPR051260">
    <property type="entry name" value="Diverse_substr_monoxygenases"/>
</dbReference>
<keyword evidence="9" id="KW-1185">Reference proteome</keyword>
<evidence type="ECO:0000259" key="7">
    <source>
        <dbReference type="Pfam" id="PF00296"/>
    </source>
</evidence>
<feature type="binding site" evidence="6">
    <location>
        <position position="101"/>
    </location>
    <ligand>
        <name>FMN</name>
        <dbReference type="ChEBI" id="CHEBI:58210"/>
    </ligand>
</feature>
<sequence length="433" mass="48281">MSKFHLGWFLGPGITIQGWNEPGFATGYDWTKPDIFVDAARAMERACFDVFILEDSSAVPYAYKNSMDFYLKHAVMTPKFDPVMVTPYLIAATKHLGLAPTLTSTFYPPWLLARSLSTLDHYSNGRIAWNIVTATSDAAAQNYGLDKQIEHDLRYDMADEFVECVSQLWDAWEPDAVVMDEASNTFIDPTKVKAVNFQGKYYKTRGPLNVPRSPQGRPVFIAPGGSPRGRKFAGRNAEIVLAGGESIEDMKGYRDDVMNHAKALGRDASKIKTMFTCVPTVVKSPGDVADMKDQLAKQRAHHFERGLAAMSFLSGLDFAQFDPDKPMGEFTTNGMQTLLRTFKNAGPDATLRDVVTKPNGQGFTHFVGTADQIAGQMQEAMQEIGGDGFLITGHLKPRYINSIVDELVPALWKRQLTRREYSHEHLRDNITAF</sequence>
<dbReference type="Pfam" id="PF00296">
    <property type="entry name" value="Bac_luciferase"/>
    <property type="match status" value="1"/>
</dbReference>
<feature type="binding site" evidence="6">
    <location>
        <position position="155"/>
    </location>
    <ligand>
        <name>FMN</name>
        <dbReference type="ChEBI" id="CHEBI:58210"/>
    </ligand>
</feature>
<dbReference type="SUPFAM" id="SSF51679">
    <property type="entry name" value="Bacterial luciferase-like"/>
    <property type="match status" value="1"/>
</dbReference>
<evidence type="ECO:0000256" key="1">
    <source>
        <dbReference type="ARBA" id="ARBA00022630"/>
    </source>
</evidence>
<evidence type="ECO:0000313" key="9">
    <source>
        <dbReference type="Proteomes" id="UP000321058"/>
    </source>
</evidence>
<accession>A0A512NPE5</accession>
<keyword evidence="3" id="KW-0560">Oxidoreductase</keyword>
<evidence type="ECO:0000256" key="2">
    <source>
        <dbReference type="ARBA" id="ARBA00022643"/>
    </source>
</evidence>
<dbReference type="InterPro" id="IPR036661">
    <property type="entry name" value="Luciferase-like_sf"/>
</dbReference>
<feature type="binding site" evidence="6">
    <location>
        <position position="55"/>
    </location>
    <ligand>
        <name>FMN</name>
        <dbReference type="ChEBI" id="CHEBI:58210"/>
    </ligand>
</feature>
<dbReference type="RefSeq" id="WP_147156128.1">
    <property type="nucleotide sequence ID" value="NZ_BKAJ01000183.1"/>
</dbReference>
<gene>
    <name evidence="8" type="ORF">RSO01_79630</name>
</gene>
<dbReference type="Proteomes" id="UP000321058">
    <property type="component" value="Unassembled WGS sequence"/>
</dbReference>
<reference evidence="8 9" key="1">
    <citation type="submission" date="2019-07" db="EMBL/GenBank/DDBJ databases">
        <title>Whole genome shotgun sequence of Reyranella soli NBRC 108950.</title>
        <authorList>
            <person name="Hosoyama A."/>
            <person name="Uohara A."/>
            <person name="Ohji S."/>
            <person name="Ichikawa N."/>
        </authorList>
    </citation>
    <scope>NUCLEOTIDE SEQUENCE [LARGE SCALE GENOMIC DNA]</scope>
    <source>
        <strain evidence="8 9">NBRC 108950</strain>
    </source>
</reference>
<keyword evidence="4" id="KW-0503">Monooxygenase</keyword>
<feature type="binding site" evidence="6">
    <location>
        <position position="226"/>
    </location>
    <ligand>
        <name>FMN</name>
        <dbReference type="ChEBI" id="CHEBI:58210"/>
    </ligand>
</feature>
<protein>
    <submittedName>
        <fullName evidence="8">Dibenzothiophene desulfurization enzyme A</fullName>
    </submittedName>
</protein>
<dbReference type="EMBL" id="BKAJ01000183">
    <property type="protein sequence ID" value="GEP60797.1"/>
    <property type="molecule type" value="Genomic_DNA"/>
</dbReference>
<dbReference type="NCBIfam" id="TIGR03860">
    <property type="entry name" value="FMN_nitrolo"/>
    <property type="match status" value="1"/>
</dbReference>
<keyword evidence="2 6" id="KW-0288">FMN</keyword>
<organism evidence="8 9">
    <name type="scientific">Reyranella soli</name>
    <dbReference type="NCBI Taxonomy" id="1230389"/>
    <lineage>
        <taxon>Bacteria</taxon>
        <taxon>Pseudomonadati</taxon>
        <taxon>Pseudomonadota</taxon>
        <taxon>Alphaproteobacteria</taxon>
        <taxon>Hyphomicrobiales</taxon>
        <taxon>Reyranellaceae</taxon>
        <taxon>Reyranella</taxon>
    </lineage>
</organism>
<dbReference type="AlphaFoldDB" id="A0A512NPE5"/>
<dbReference type="GO" id="GO:0016705">
    <property type="term" value="F:oxidoreductase activity, acting on paired donors, with incorporation or reduction of molecular oxygen"/>
    <property type="evidence" value="ECO:0007669"/>
    <property type="project" value="InterPro"/>
</dbReference>
<dbReference type="PIRSF" id="PIRSF000337">
    <property type="entry name" value="NTA_MOA"/>
    <property type="match status" value="1"/>
</dbReference>
<dbReference type="OrthoDB" id="6752030at2"/>
<feature type="domain" description="Luciferase-like" evidence="7">
    <location>
        <begin position="33"/>
        <end position="387"/>
    </location>
</feature>
<comment type="similarity">
    <text evidence="5">Belongs to the NtaA/SnaA/DszA monooxygenase family.</text>
</comment>
<keyword evidence="1 6" id="KW-0285">Flavoprotein</keyword>
<evidence type="ECO:0000313" key="8">
    <source>
        <dbReference type="EMBL" id="GEP60797.1"/>
    </source>
</evidence>
<evidence type="ECO:0000256" key="6">
    <source>
        <dbReference type="PIRSR" id="PIRSR000337-1"/>
    </source>
</evidence>
<dbReference type="PANTHER" id="PTHR30011:SF16">
    <property type="entry name" value="C2H2 FINGER DOMAIN TRANSCRIPTION FACTOR (EUROFUNG)-RELATED"/>
    <property type="match status" value="1"/>
</dbReference>
<dbReference type="InterPro" id="IPR016215">
    <property type="entry name" value="NTA_MOA"/>
</dbReference>
<evidence type="ECO:0000256" key="4">
    <source>
        <dbReference type="ARBA" id="ARBA00023033"/>
    </source>
</evidence>
<dbReference type="Gene3D" id="3.20.20.30">
    <property type="entry name" value="Luciferase-like domain"/>
    <property type="match status" value="1"/>
</dbReference>
<feature type="binding site" evidence="6">
    <location>
        <position position="151"/>
    </location>
    <ligand>
        <name>FMN</name>
        <dbReference type="ChEBI" id="CHEBI:58210"/>
    </ligand>
</feature>
<evidence type="ECO:0000256" key="3">
    <source>
        <dbReference type="ARBA" id="ARBA00023002"/>
    </source>
</evidence>
<dbReference type="PANTHER" id="PTHR30011">
    <property type="entry name" value="ALKANESULFONATE MONOOXYGENASE-RELATED"/>
    <property type="match status" value="1"/>
</dbReference>
<proteinExistence type="inferred from homology"/>
<evidence type="ECO:0000256" key="5">
    <source>
        <dbReference type="ARBA" id="ARBA00033748"/>
    </source>
</evidence>
<name>A0A512NPE5_9HYPH</name>